<protein>
    <submittedName>
        <fullName evidence="1">Uncharacterized protein</fullName>
    </submittedName>
</protein>
<comment type="caution">
    <text evidence="1">The sequence shown here is derived from an EMBL/GenBank/DDBJ whole genome shotgun (WGS) entry which is preliminary data.</text>
</comment>
<sequence length="99" mass="11163">MYATVITEREGQLGFVLGQMPHPKSQYLAEPEIVSAVLFRLDGDNVIAKVIDPISGYRYYHKQRLGDGWVTVSNVEVDPQVAILKTREYLSSHETPEIS</sequence>
<dbReference type="AlphaFoldDB" id="A0A1F5RHV4"/>
<evidence type="ECO:0000313" key="2">
    <source>
        <dbReference type="Proteomes" id="UP000177230"/>
    </source>
</evidence>
<organism evidence="1 2">
    <name type="scientific">Candidatus Edwardsbacteria bacterium GWF2_54_11</name>
    <dbReference type="NCBI Taxonomy" id="1817851"/>
    <lineage>
        <taxon>Bacteria</taxon>
        <taxon>Candidatus Edwardsiibacteriota</taxon>
    </lineage>
</organism>
<name>A0A1F5RHV4_9BACT</name>
<reference evidence="1 2" key="1">
    <citation type="journal article" date="2016" name="Nat. Commun.">
        <title>Thousands of microbial genomes shed light on interconnected biogeochemical processes in an aquifer system.</title>
        <authorList>
            <person name="Anantharaman K."/>
            <person name="Brown C.T."/>
            <person name="Hug L.A."/>
            <person name="Sharon I."/>
            <person name="Castelle C.J."/>
            <person name="Probst A.J."/>
            <person name="Thomas B.C."/>
            <person name="Singh A."/>
            <person name="Wilkins M.J."/>
            <person name="Karaoz U."/>
            <person name="Brodie E.L."/>
            <person name="Williams K.H."/>
            <person name="Hubbard S.S."/>
            <person name="Banfield J.F."/>
        </authorList>
    </citation>
    <scope>NUCLEOTIDE SEQUENCE [LARGE SCALE GENOMIC DNA]</scope>
</reference>
<dbReference type="EMBL" id="MFFM01000009">
    <property type="protein sequence ID" value="OGF14006.1"/>
    <property type="molecule type" value="Genomic_DNA"/>
</dbReference>
<gene>
    <name evidence="1" type="ORF">A2024_05575</name>
</gene>
<evidence type="ECO:0000313" key="1">
    <source>
        <dbReference type="EMBL" id="OGF14006.1"/>
    </source>
</evidence>
<dbReference type="Proteomes" id="UP000177230">
    <property type="component" value="Unassembled WGS sequence"/>
</dbReference>
<accession>A0A1F5RHV4</accession>
<proteinExistence type="predicted"/>